<dbReference type="EMBL" id="BFAV01000102">
    <property type="protein sequence ID" value="GBF33477.1"/>
    <property type="molecule type" value="Genomic_DNA"/>
</dbReference>
<proteinExistence type="predicted"/>
<feature type="repeat" description="TPR" evidence="3">
    <location>
        <begin position="78"/>
        <end position="111"/>
    </location>
</feature>
<dbReference type="SUPFAM" id="SSF48452">
    <property type="entry name" value="TPR-like"/>
    <property type="match status" value="1"/>
</dbReference>
<name>A0A2L2XB15_9FIRM</name>
<evidence type="ECO:0000256" key="1">
    <source>
        <dbReference type="ARBA" id="ARBA00022737"/>
    </source>
</evidence>
<dbReference type="PANTHER" id="PTHR44858:SF1">
    <property type="entry name" value="UDP-N-ACETYLGLUCOSAMINE--PEPTIDE N-ACETYLGLUCOSAMINYLTRANSFERASE SPINDLY-RELATED"/>
    <property type="match status" value="1"/>
</dbReference>
<dbReference type="OrthoDB" id="1806831at2"/>
<dbReference type="Pfam" id="PF13432">
    <property type="entry name" value="TPR_16"/>
    <property type="match status" value="1"/>
</dbReference>
<protein>
    <submittedName>
        <fullName evidence="4">Uncharacterized protein</fullName>
    </submittedName>
</protein>
<keyword evidence="2 3" id="KW-0802">TPR repeat</keyword>
<evidence type="ECO:0000313" key="5">
    <source>
        <dbReference type="Proteomes" id="UP000239549"/>
    </source>
</evidence>
<dbReference type="Pfam" id="PF13181">
    <property type="entry name" value="TPR_8"/>
    <property type="match status" value="1"/>
</dbReference>
<dbReference type="PANTHER" id="PTHR44858">
    <property type="entry name" value="TETRATRICOPEPTIDE REPEAT PROTEIN 6"/>
    <property type="match status" value="1"/>
</dbReference>
<keyword evidence="1" id="KW-0677">Repeat</keyword>
<sequence length="200" mass="22362">MKYSGMSRREKRKFRQRILLGAVAAVLSVGLLASSLALPVSNLFSGDPAASQSQAQTEPEQPAAAELEKKVKENPKDPALLAQLAEAYMREENREKAAENYEKVLSIKPGESSVRMNLALTYFLMDNNDKAIEHLQYEIKNNPGNNEAHYYLGQVLAYGKNDFKGGAQELQKFVDLAKTGENVAKAKQMLEEWQVRTEKK</sequence>
<feature type="repeat" description="TPR" evidence="3">
    <location>
        <begin position="112"/>
        <end position="145"/>
    </location>
</feature>
<dbReference type="InterPro" id="IPR011990">
    <property type="entry name" value="TPR-like_helical_dom_sf"/>
</dbReference>
<comment type="caution">
    <text evidence="4">The sequence shown here is derived from an EMBL/GenBank/DDBJ whole genome shotgun (WGS) entry which is preliminary data.</text>
</comment>
<evidence type="ECO:0000256" key="3">
    <source>
        <dbReference type="PROSITE-ProRule" id="PRU00339"/>
    </source>
</evidence>
<dbReference type="RefSeq" id="WP_104371866.1">
    <property type="nucleotide sequence ID" value="NZ_BFAV01000102.1"/>
</dbReference>
<dbReference type="InterPro" id="IPR019734">
    <property type="entry name" value="TPR_rpt"/>
</dbReference>
<accession>A0A2L2XB15</accession>
<dbReference type="Proteomes" id="UP000239549">
    <property type="component" value="Unassembled WGS sequence"/>
</dbReference>
<dbReference type="InterPro" id="IPR050498">
    <property type="entry name" value="Ycf3"/>
</dbReference>
<gene>
    <name evidence="4" type="ORF">DCCM_2579</name>
</gene>
<dbReference type="SMART" id="SM00028">
    <property type="entry name" value="TPR"/>
    <property type="match status" value="2"/>
</dbReference>
<evidence type="ECO:0000256" key="2">
    <source>
        <dbReference type="ARBA" id="ARBA00022803"/>
    </source>
</evidence>
<reference evidence="5" key="1">
    <citation type="submission" date="2018-02" db="EMBL/GenBank/DDBJ databases">
        <title>Genome sequence of Desulfocucumis palustris strain NAW-5.</title>
        <authorList>
            <person name="Watanabe M."/>
            <person name="Kojima H."/>
            <person name="Fukui M."/>
        </authorList>
    </citation>
    <scope>NUCLEOTIDE SEQUENCE [LARGE SCALE GENOMIC DNA]</scope>
    <source>
        <strain evidence="5">NAW-5</strain>
    </source>
</reference>
<dbReference type="PROSITE" id="PS50005">
    <property type="entry name" value="TPR"/>
    <property type="match status" value="2"/>
</dbReference>
<evidence type="ECO:0000313" key="4">
    <source>
        <dbReference type="EMBL" id="GBF33477.1"/>
    </source>
</evidence>
<organism evidence="4 5">
    <name type="scientific">Desulfocucumis palustris</name>
    <dbReference type="NCBI Taxonomy" id="1898651"/>
    <lineage>
        <taxon>Bacteria</taxon>
        <taxon>Bacillati</taxon>
        <taxon>Bacillota</taxon>
        <taxon>Clostridia</taxon>
        <taxon>Eubacteriales</taxon>
        <taxon>Desulfocucumaceae</taxon>
        <taxon>Desulfocucumis</taxon>
    </lineage>
</organism>
<dbReference type="AlphaFoldDB" id="A0A2L2XB15"/>
<keyword evidence="5" id="KW-1185">Reference proteome</keyword>
<dbReference type="Gene3D" id="1.25.40.10">
    <property type="entry name" value="Tetratricopeptide repeat domain"/>
    <property type="match status" value="1"/>
</dbReference>